<feature type="compositionally biased region" description="Gly residues" evidence="1">
    <location>
        <begin position="267"/>
        <end position="276"/>
    </location>
</feature>
<reference evidence="2 3" key="1">
    <citation type="journal article" date="2016" name="Mol. Biol. Evol.">
        <title>Comparative Genomics of Early-Diverging Mushroom-Forming Fungi Provides Insights into the Origins of Lignocellulose Decay Capabilities.</title>
        <authorList>
            <person name="Nagy L.G."/>
            <person name="Riley R."/>
            <person name="Tritt A."/>
            <person name="Adam C."/>
            <person name="Daum C."/>
            <person name="Floudas D."/>
            <person name="Sun H."/>
            <person name="Yadav J.S."/>
            <person name="Pangilinan J."/>
            <person name="Larsson K.H."/>
            <person name="Matsuura K."/>
            <person name="Barry K."/>
            <person name="Labutti K."/>
            <person name="Kuo R."/>
            <person name="Ohm R.A."/>
            <person name="Bhattacharya S.S."/>
            <person name="Shirouzu T."/>
            <person name="Yoshinaga Y."/>
            <person name="Martin F.M."/>
            <person name="Grigoriev I.V."/>
            <person name="Hibbett D.S."/>
        </authorList>
    </citation>
    <scope>NUCLEOTIDE SEQUENCE [LARGE SCALE GENOMIC DNA]</scope>
    <source>
        <strain evidence="2 3">CBS 109695</strain>
    </source>
</reference>
<feature type="compositionally biased region" description="Pro residues" evidence="1">
    <location>
        <begin position="168"/>
        <end position="179"/>
    </location>
</feature>
<feature type="compositionally biased region" description="Basic and acidic residues" evidence="1">
    <location>
        <begin position="61"/>
        <end position="78"/>
    </location>
</feature>
<gene>
    <name evidence="2" type="ORF">FIBSPDRAFT_887239</name>
</gene>
<accession>A0A166PTU9</accession>
<dbReference type="AlphaFoldDB" id="A0A166PTU9"/>
<evidence type="ECO:0000313" key="2">
    <source>
        <dbReference type="EMBL" id="KZP26441.1"/>
    </source>
</evidence>
<feature type="compositionally biased region" description="Basic and acidic residues" evidence="1">
    <location>
        <begin position="187"/>
        <end position="197"/>
    </location>
</feature>
<feature type="region of interest" description="Disordered" evidence="1">
    <location>
        <begin position="158"/>
        <end position="307"/>
    </location>
</feature>
<protein>
    <submittedName>
        <fullName evidence="2">Uncharacterized protein</fullName>
    </submittedName>
</protein>
<sequence>MKPPPATSKLTTASKKPKKTPPAKASGANTRSRSKSKTQAQKIKSKKFVEDSDVDMDGTVEDDKPGKEEPKVIPERPKPRPKIRFADTTQEGVAKSSMQQPPPSSSQPPRPTAVPSMNIMSPEISDAKLSKLPGWHPDVKAALKHAFPQPALMSKSILAVESRHTAPAPSPSPSPPPSSRVPSRSIHSYDRGRDRNSTYRQSVARSRESARDNFSNERPIVPSAAPSAAPSPHTEYRRSGTPLARLHPERRGSAPQAAPSPLPDYHGGYGAYGGYGSQDTRGGYDAQGAHGGYSSQGAQGGYPGYTRVEERHNGHYVSEHEWYGYAPGSSGYLSGPGSRGYDDPFNHRFQPAHYTPSMHGTSYPVHDPCHYDSESHRSRYLQAPLPSQHHVPYAPPLSAHPRRHPDDLTVISLSRTATP</sequence>
<dbReference type="Proteomes" id="UP000076532">
    <property type="component" value="Unassembled WGS sequence"/>
</dbReference>
<evidence type="ECO:0000256" key="1">
    <source>
        <dbReference type="SAM" id="MobiDB-lite"/>
    </source>
</evidence>
<name>A0A166PTU9_9AGAM</name>
<proteinExistence type="predicted"/>
<feature type="region of interest" description="Disordered" evidence="1">
    <location>
        <begin position="384"/>
        <end position="405"/>
    </location>
</feature>
<feature type="compositionally biased region" description="Polar residues" evidence="1">
    <location>
        <begin position="27"/>
        <end position="42"/>
    </location>
</feature>
<feature type="compositionally biased region" description="Basic and acidic residues" evidence="1">
    <location>
        <begin position="205"/>
        <end position="215"/>
    </location>
</feature>
<organism evidence="2 3">
    <name type="scientific">Athelia psychrophila</name>
    <dbReference type="NCBI Taxonomy" id="1759441"/>
    <lineage>
        <taxon>Eukaryota</taxon>
        <taxon>Fungi</taxon>
        <taxon>Dikarya</taxon>
        <taxon>Basidiomycota</taxon>
        <taxon>Agaricomycotina</taxon>
        <taxon>Agaricomycetes</taxon>
        <taxon>Agaricomycetidae</taxon>
        <taxon>Atheliales</taxon>
        <taxon>Atheliaceae</taxon>
        <taxon>Athelia</taxon>
    </lineage>
</organism>
<feature type="region of interest" description="Disordered" evidence="1">
    <location>
        <begin position="1"/>
        <end position="133"/>
    </location>
</feature>
<feature type="compositionally biased region" description="Acidic residues" evidence="1">
    <location>
        <begin position="51"/>
        <end position="60"/>
    </location>
</feature>
<feature type="compositionally biased region" description="Low complexity" evidence="1">
    <location>
        <begin position="222"/>
        <end position="232"/>
    </location>
</feature>
<feature type="compositionally biased region" description="Low complexity" evidence="1">
    <location>
        <begin position="286"/>
        <end position="297"/>
    </location>
</feature>
<feature type="compositionally biased region" description="Pro residues" evidence="1">
    <location>
        <begin position="100"/>
        <end position="112"/>
    </location>
</feature>
<evidence type="ECO:0000313" key="3">
    <source>
        <dbReference type="Proteomes" id="UP000076532"/>
    </source>
</evidence>
<keyword evidence="3" id="KW-1185">Reference proteome</keyword>
<dbReference type="EMBL" id="KV417514">
    <property type="protein sequence ID" value="KZP26441.1"/>
    <property type="molecule type" value="Genomic_DNA"/>
</dbReference>